<organism evidence="1 2">
    <name type="scientific">Owenia fusiformis</name>
    <name type="common">Polychaete worm</name>
    <dbReference type="NCBI Taxonomy" id="6347"/>
    <lineage>
        <taxon>Eukaryota</taxon>
        <taxon>Metazoa</taxon>
        <taxon>Spiralia</taxon>
        <taxon>Lophotrochozoa</taxon>
        <taxon>Annelida</taxon>
        <taxon>Polychaeta</taxon>
        <taxon>Sedentaria</taxon>
        <taxon>Canalipalpata</taxon>
        <taxon>Sabellida</taxon>
        <taxon>Oweniida</taxon>
        <taxon>Oweniidae</taxon>
        <taxon>Owenia</taxon>
    </lineage>
</organism>
<comment type="caution">
    <text evidence="1">The sequence shown here is derived from an EMBL/GenBank/DDBJ whole genome shotgun (WGS) entry which is preliminary data.</text>
</comment>
<proteinExistence type="predicted"/>
<keyword evidence="2" id="KW-1185">Reference proteome</keyword>
<dbReference type="AlphaFoldDB" id="A0A8J1YBB9"/>
<reference evidence="1" key="1">
    <citation type="submission" date="2022-03" db="EMBL/GenBank/DDBJ databases">
        <authorList>
            <person name="Martin C."/>
        </authorList>
    </citation>
    <scope>NUCLEOTIDE SEQUENCE</scope>
</reference>
<evidence type="ECO:0000313" key="2">
    <source>
        <dbReference type="Proteomes" id="UP000749559"/>
    </source>
</evidence>
<name>A0A8J1YBB9_OWEFU</name>
<dbReference type="EMBL" id="CAIIXF020000006">
    <property type="protein sequence ID" value="CAH1787736.1"/>
    <property type="molecule type" value="Genomic_DNA"/>
</dbReference>
<accession>A0A8J1YBB9</accession>
<protein>
    <submittedName>
        <fullName evidence="1">Uncharacterized protein</fullName>
    </submittedName>
</protein>
<evidence type="ECO:0000313" key="1">
    <source>
        <dbReference type="EMBL" id="CAH1787736.1"/>
    </source>
</evidence>
<dbReference type="OrthoDB" id="6156583at2759"/>
<sequence length="109" mass="12153">MSSPAAGRALIDIDATLEKHKDIMPQLLATHTLTGLYTVAFYFGVGKHTGLRVLRSGKVQIGAAWKCDFRLCILCRYPRPGYQIHLSMLWTLEMYVPNKGLAKNMDAEG</sequence>
<dbReference type="Proteomes" id="UP000749559">
    <property type="component" value="Unassembled WGS sequence"/>
</dbReference>
<gene>
    <name evidence="1" type="ORF">OFUS_LOCUS13377</name>
</gene>